<keyword evidence="4" id="KW-1185">Reference proteome</keyword>
<feature type="compositionally biased region" description="Basic and acidic residues" evidence="2">
    <location>
        <begin position="112"/>
        <end position="121"/>
    </location>
</feature>
<dbReference type="AlphaFoldDB" id="A7SIR4"/>
<evidence type="ECO:0000313" key="3">
    <source>
        <dbReference type="EMBL" id="EDO36385.1"/>
    </source>
</evidence>
<evidence type="ECO:0000313" key="4">
    <source>
        <dbReference type="Proteomes" id="UP000001593"/>
    </source>
</evidence>
<dbReference type="Pfam" id="PF05217">
    <property type="entry name" value="SAXO1-2"/>
    <property type="match status" value="1"/>
</dbReference>
<dbReference type="Proteomes" id="UP000001593">
    <property type="component" value="Unassembled WGS sequence"/>
</dbReference>
<dbReference type="EMBL" id="DS469671">
    <property type="protein sequence ID" value="EDO36385.1"/>
    <property type="molecule type" value="Genomic_DNA"/>
</dbReference>
<organism evidence="3 4">
    <name type="scientific">Nematostella vectensis</name>
    <name type="common">Starlet sea anemone</name>
    <dbReference type="NCBI Taxonomy" id="45351"/>
    <lineage>
        <taxon>Eukaryota</taxon>
        <taxon>Metazoa</taxon>
        <taxon>Cnidaria</taxon>
        <taxon>Anthozoa</taxon>
        <taxon>Hexacorallia</taxon>
        <taxon>Actiniaria</taxon>
        <taxon>Edwardsiidae</taxon>
        <taxon>Nematostella</taxon>
    </lineage>
</organism>
<accession>A7SIR4</accession>
<reference evidence="3 4" key="1">
    <citation type="journal article" date="2007" name="Science">
        <title>Sea anemone genome reveals ancestral eumetazoan gene repertoire and genomic organization.</title>
        <authorList>
            <person name="Putnam N.H."/>
            <person name="Srivastava M."/>
            <person name="Hellsten U."/>
            <person name="Dirks B."/>
            <person name="Chapman J."/>
            <person name="Salamov A."/>
            <person name="Terry A."/>
            <person name="Shapiro H."/>
            <person name="Lindquist E."/>
            <person name="Kapitonov V.V."/>
            <person name="Jurka J."/>
            <person name="Genikhovich G."/>
            <person name="Grigoriev I.V."/>
            <person name="Lucas S.M."/>
            <person name="Steele R.E."/>
            <person name="Finnerty J.R."/>
            <person name="Technau U."/>
            <person name="Martindale M.Q."/>
            <person name="Rokhsar D.S."/>
        </authorList>
    </citation>
    <scope>NUCLEOTIDE SEQUENCE [LARGE SCALE GENOMIC DNA]</scope>
    <source>
        <strain evidence="4">CH2 X CH6</strain>
    </source>
</reference>
<feature type="compositionally biased region" description="Basic and acidic residues" evidence="2">
    <location>
        <begin position="158"/>
        <end position="167"/>
    </location>
</feature>
<gene>
    <name evidence="3" type="ORF">NEMVEDRAFT_v1g245526</name>
</gene>
<dbReference type="OMA" id="ICPASEY"/>
<dbReference type="PANTHER" id="PTHR31516:SF17">
    <property type="entry name" value="STABILIZER OF AXONEMAL MICROTUBULES 2"/>
    <property type="match status" value="1"/>
</dbReference>
<protein>
    <recommendedName>
        <fullName evidence="5">Stabilizer of axonemal microtubules 2</fullName>
    </recommendedName>
</protein>
<dbReference type="InterPro" id="IPR033336">
    <property type="entry name" value="SAXO1/2"/>
</dbReference>
<feature type="compositionally biased region" description="Basic residues" evidence="2">
    <location>
        <begin position="102"/>
        <end position="111"/>
    </location>
</feature>
<proteinExistence type="inferred from homology"/>
<evidence type="ECO:0000256" key="1">
    <source>
        <dbReference type="ARBA" id="ARBA00008738"/>
    </source>
</evidence>
<feature type="compositionally biased region" description="Basic and acidic residues" evidence="2">
    <location>
        <begin position="139"/>
        <end position="148"/>
    </location>
</feature>
<dbReference type="GO" id="GO:0008017">
    <property type="term" value="F:microtubule binding"/>
    <property type="evidence" value="ECO:0000318"/>
    <property type="project" value="GO_Central"/>
</dbReference>
<dbReference type="InParanoid" id="A7SIR4"/>
<dbReference type="HOGENOM" id="CLU_510304_0_0_1"/>
<feature type="region of interest" description="Disordered" evidence="2">
    <location>
        <begin position="102"/>
        <end position="177"/>
    </location>
</feature>
<evidence type="ECO:0000256" key="2">
    <source>
        <dbReference type="SAM" id="MobiDB-lite"/>
    </source>
</evidence>
<feature type="compositionally biased region" description="Polar residues" evidence="2">
    <location>
        <begin position="125"/>
        <end position="134"/>
    </location>
</feature>
<dbReference type="PhylomeDB" id="A7SIR4"/>
<dbReference type="PANTHER" id="PTHR31516">
    <property type="entry name" value="STABILIZER OF AXONEMAL MICROTUBULES 2"/>
    <property type="match status" value="1"/>
</dbReference>
<sequence length="534" mass="61870">MASKSREKKKKSRKSNSPLRRPALFYGRILDFFIRKGIAGFQHEKYSVLLSSSNRFLLTIIDFQFEWLRHRCPHGSSDPNRVINKEREDKCSVTEYKGNYHRKSAQRGPFHRPRDLLHPEGDIPDNTTSKTSYITHEVSPPKKKEPEKYVPNPNRFETVSENKDHYRGSRAPPARMNPYLKGITMRVPSAQIQYMSTSHGDYRTWKPEPLEKISRSKTYAPPEQPFNETSIHRQDFVRFNQPPRPTARQPDKIRMSGSMDKTTTNLTYFTPKEIPPKMEKKRDEYVAPEQPFSSTSIFKTDYQDFRNAPKAAMYRPISDLFATDKPMQRETTKNADFQQWRVEARKQKSPERYQRPDGEVECKTTTMDYGSFGRNAQPAKKTRPRTKLRFGREDALDDSTNYGMSFRWVANPVAHHSKGPAVINEIFPKPSTSFNETSEFVDRYKRFNVVPSKMYKDNSTLFKTNDKLAKDTVYNGDFDWPDVKCPCDRLQKGSAEFTFQHETEAGHKIFEMPAIDTNGSMNLTASKDASLAAA</sequence>
<feature type="region of interest" description="Disordered" evidence="2">
    <location>
        <begin position="240"/>
        <end position="263"/>
    </location>
</feature>
<name>A7SIR4_NEMVE</name>
<comment type="similarity">
    <text evidence="1">Belongs to the FAM154 family.</text>
</comment>
<dbReference type="GO" id="GO:0005856">
    <property type="term" value="C:cytoskeleton"/>
    <property type="evidence" value="ECO:0000318"/>
    <property type="project" value="GO_Central"/>
</dbReference>
<evidence type="ECO:0008006" key="5">
    <source>
        <dbReference type="Google" id="ProtNLM"/>
    </source>
</evidence>
<dbReference type="STRING" id="45351.A7SIR4"/>